<sequence>MGSGVWRNQLRRKKNFNKLLILHVQKSIVQLYRMAVHVILLRISFFMLL</sequence>
<accession>A0ABQ8CAZ6</accession>
<dbReference type="EMBL" id="JAGKQM010000008">
    <property type="protein sequence ID" value="KAH0914251.1"/>
    <property type="molecule type" value="Genomic_DNA"/>
</dbReference>
<evidence type="ECO:0000313" key="2">
    <source>
        <dbReference type="Proteomes" id="UP000824890"/>
    </source>
</evidence>
<keyword evidence="2" id="KW-1185">Reference proteome</keyword>
<organism evidence="1 2">
    <name type="scientific">Brassica napus</name>
    <name type="common">Rape</name>
    <dbReference type="NCBI Taxonomy" id="3708"/>
    <lineage>
        <taxon>Eukaryota</taxon>
        <taxon>Viridiplantae</taxon>
        <taxon>Streptophyta</taxon>
        <taxon>Embryophyta</taxon>
        <taxon>Tracheophyta</taxon>
        <taxon>Spermatophyta</taxon>
        <taxon>Magnoliopsida</taxon>
        <taxon>eudicotyledons</taxon>
        <taxon>Gunneridae</taxon>
        <taxon>Pentapetalae</taxon>
        <taxon>rosids</taxon>
        <taxon>malvids</taxon>
        <taxon>Brassicales</taxon>
        <taxon>Brassicaceae</taxon>
        <taxon>Brassiceae</taxon>
        <taxon>Brassica</taxon>
    </lineage>
</organism>
<dbReference type="Proteomes" id="UP000824890">
    <property type="component" value="Unassembled WGS sequence"/>
</dbReference>
<gene>
    <name evidence="1" type="ORF">HID58_028697</name>
</gene>
<comment type="caution">
    <text evidence="1">The sequence shown here is derived from an EMBL/GenBank/DDBJ whole genome shotgun (WGS) entry which is preliminary data.</text>
</comment>
<protein>
    <submittedName>
        <fullName evidence="1">Uncharacterized protein</fullName>
    </submittedName>
</protein>
<reference evidence="1 2" key="1">
    <citation type="submission" date="2021-05" db="EMBL/GenBank/DDBJ databases">
        <title>Genome Assembly of Synthetic Allotetraploid Brassica napus Reveals Homoeologous Exchanges between Subgenomes.</title>
        <authorList>
            <person name="Davis J.T."/>
        </authorList>
    </citation>
    <scope>NUCLEOTIDE SEQUENCE [LARGE SCALE GENOMIC DNA]</scope>
    <source>
        <strain evidence="2">cv. Da-Ae</strain>
        <tissue evidence="1">Seedling</tissue>
    </source>
</reference>
<name>A0ABQ8CAZ6_BRANA</name>
<proteinExistence type="predicted"/>
<evidence type="ECO:0000313" key="1">
    <source>
        <dbReference type="EMBL" id="KAH0914251.1"/>
    </source>
</evidence>